<accession>A0A9N9MX58</accession>
<gene>
    <name evidence="1" type="ORF">CEUTPL_LOCUS9667</name>
</gene>
<dbReference type="OrthoDB" id="6753195at2759"/>
<dbReference type="Proteomes" id="UP001152799">
    <property type="component" value="Chromosome 5"/>
</dbReference>
<organism evidence="1 2">
    <name type="scientific">Ceutorhynchus assimilis</name>
    <name type="common">cabbage seed weevil</name>
    <dbReference type="NCBI Taxonomy" id="467358"/>
    <lineage>
        <taxon>Eukaryota</taxon>
        <taxon>Metazoa</taxon>
        <taxon>Ecdysozoa</taxon>
        <taxon>Arthropoda</taxon>
        <taxon>Hexapoda</taxon>
        <taxon>Insecta</taxon>
        <taxon>Pterygota</taxon>
        <taxon>Neoptera</taxon>
        <taxon>Endopterygota</taxon>
        <taxon>Coleoptera</taxon>
        <taxon>Polyphaga</taxon>
        <taxon>Cucujiformia</taxon>
        <taxon>Curculionidae</taxon>
        <taxon>Ceutorhynchinae</taxon>
        <taxon>Ceutorhynchus</taxon>
    </lineage>
</organism>
<dbReference type="AlphaFoldDB" id="A0A9N9MX58"/>
<evidence type="ECO:0000313" key="1">
    <source>
        <dbReference type="EMBL" id="CAG9769151.1"/>
    </source>
</evidence>
<sequence>MSSYERDVTSIGSGQDIDSLAYKISERSKRPSNVMMYNVPHSNSSNLQERIDNDEKHVANVLTTLGLSEVKQNVLKTVHVCQITEQKVRPLKVVFTSPEVVTKQQQEIHKKVQTELKYCQLLK</sequence>
<dbReference type="EMBL" id="OU892281">
    <property type="protein sequence ID" value="CAG9769151.1"/>
    <property type="molecule type" value="Genomic_DNA"/>
</dbReference>
<protein>
    <submittedName>
        <fullName evidence="1">Uncharacterized protein</fullName>
    </submittedName>
</protein>
<keyword evidence="2" id="KW-1185">Reference proteome</keyword>
<evidence type="ECO:0000313" key="2">
    <source>
        <dbReference type="Proteomes" id="UP001152799"/>
    </source>
</evidence>
<name>A0A9N9MX58_9CUCU</name>
<reference evidence="1" key="1">
    <citation type="submission" date="2022-01" db="EMBL/GenBank/DDBJ databases">
        <authorList>
            <person name="King R."/>
        </authorList>
    </citation>
    <scope>NUCLEOTIDE SEQUENCE</scope>
</reference>
<proteinExistence type="predicted"/>